<dbReference type="InterPro" id="IPR027417">
    <property type="entry name" value="P-loop_NTPase"/>
</dbReference>
<dbReference type="Proteomes" id="UP000198833">
    <property type="component" value="Unassembled WGS sequence"/>
</dbReference>
<proteinExistence type="predicted"/>
<sequence>MKQKYSSQYQEYLGESLKFGFINNIDYKNATYSPKILMNNPETGQHVLTDIQNELNKCFSFSINVAFVTEAGIGMLKTQFSDFADRGGHGRLMISPYLGFNQPKALQELLKLRNVEVRMAKEDLNSHAKVYMFNHGLEQVVIVGSSNLTHNALKLNYEWNIKLSSTDNGDFIQKTKDNFDQVWQQAVPLTIQIIEDYQKAIYRPLTLTPKPMEETLADYQKVIKPNRMQAEALIGLAKMRQQGAQKALIISATGTGKTYLSAFDVKKYQPDRFLFIVHREQILRKALKDYQRVIGFMDEEACIFQSGKPLGQEKYTFATIQSLSKIDNLYQIDPQWFDYILIDEVHKAGAQTYQRVIDYFQPKFLLGMTATPERTDDKNIYELFDYNIAYEIRLQEALDEDMLCPFLYYGVSELVYQGELLDDKTQFTNLVTDQRVKHIIDKIQYYGHSGEHVKGLLFCSKKEEARELSALFNQRNYRTVALTGEDPQATREHFVQELEEGKLDYIFTVDIFNEGIDIPAVNQVVMLRNTQSSIVFIQQLGRGLRKHDSKKFVTIIDFIGNYQNNYLIPIALFGDQSMNKDNYRRDLVNRNQLTGITTINFEEIAQQQIFDSIRNTNLSSMKVLREAYQDLANKLGRPPMLKDFILSQSIDPIVFFERNLRHYGDFLVKMKIDRYRNLSERGHANLNFLSHELLDGKRPHELLLLKQLMESQGTVKVADYLAMLRQQNIYSDQNILNSVLGILDLSFYTVQSLKKYGQPIIEWNQSQIVLSETFQQLLNNPQFRELVQDIIDTGLIRNQKYPASRTKERLELGEKYSRKDFCRLMGWERDESSTIYGYKNKYGTCPIFVTYHKSDEISESTQYGDRFINEQVFHWYTRSNRSFASKEVADIIHLGHDPLAISLFVKKEDGEGKDFYYLGRVRPIEGTPKETFMDPETQKTPVVTMDLKLDQPVPYNLMQYLLSGDQ</sequence>
<dbReference type="GO" id="GO:0005829">
    <property type="term" value="C:cytosol"/>
    <property type="evidence" value="ECO:0007669"/>
    <property type="project" value="TreeGrafter"/>
</dbReference>
<dbReference type="Pfam" id="PF04851">
    <property type="entry name" value="ResIII"/>
    <property type="match status" value="1"/>
</dbReference>
<dbReference type="PROSITE" id="PS51192">
    <property type="entry name" value="HELICASE_ATP_BIND_1"/>
    <property type="match status" value="1"/>
</dbReference>
<dbReference type="Pfam" id="PF26350">
    <property type="entry name" value="DUF8090"/>
    <property type="match status" value="1"/>
</dbReference>
<dbReference type="Pfam" id="PF00271">
    <property type="entry name" value="Helicase_C"/>
    <property type="match status" value="1"/>
</dbReference>
<dbReference type="Pfam" id="PF11907">
    <property type="entry name" value="DUF3427"/>
    <property type="match status" value="1"/>
</dbReference>
<accession>A0A1H9H1L3</accession>
<evidence type="ECO:0000259" key="2">
    <source>
        <dbReference type="PROSITE" id="PS51194"/>
    </source>
</evidence>
<dbReference type="RefSeq" id="WP_092572740.1">
    <property type="nucleotide sequence ID" value="NZ_FOEN01000022.1"/>
</dbReference>
<gene>
    <name evidence="3" type="ORF">SAMN04488558_1223</name>
</gene>
<dbReference type="SUPFAM" id="SSF52540">
    <property type="entry name" value="P-loop containing nucleoside triphosphate hydrolases"/>
    <property type="match status" value="1"/>
</dbReference>
<dbReference type="GO" id="GO:0003677">
    <property type="term" value="F:DNA binding"/>
    <property type="evidence" value="ECO:0007669"/>
    <property type="project" value="InterPro"/>
</dbReference>
<reference evidence="3 4" key="1">
    <citation type="submission" date="2016-10" db="EMBL/GenBank/DDBJ databases">
        <authorList>
            <person name="de Groot N.N."/>
        </authorList>
    </citation>
    <scope>NUCLEOTIDE SEQUENCE [LARGE SCALE GENOMIC DNA]</scope>
    <source>
        <strain evidence="3 4">DSM 15695</strain>
    </source>
</reference>
<name>A0A1H9H1L3_9LACT</name>
<evidence type="ECO:0000313" key="3">
    <source>
        <dbReference type="EMBL" id="SEQ56231.1"/>
    </source>
</evidence>
<dbReference type="SUPFAM" id="SSF56024">
    <property type="entry name" value="Phospholipase D/nuclease"/>
    <property type="match status" value="1"/>
</dbReference>
<dbReference type="InterPro" id="IPR021835">
    <property type="entry name" value="DUF3427"/>
</dbReference>
<dbReference type="Gene3D" id="3.30.870.10">
    <property type="entry name" value="Endonuclease Chain A"/>
    <property type="match status" value="1"/>
</dbReference>
<dbReference type="InterPro" id="IPR014001">
    <property type="entry name" value="Helicase_ATP-bd"/>
</dbReference>
<keyword evidence="4" id="KW-1185">Reference proteome</keyword>
<dbReference type="AlphaFoldDB" id="A0A1H9H1L3"/>
<dbReference type="InterPro" id="IPR050742">
    <property type="entry name" value="Helicase_Restrict-Modif_Enz"/>
</dbReference>
<dbReference type="OrthoDB" id="9802848at2"/>
<dbReference type="PROSITE" id="PS51194">
    <property type="entry name" value="HELICASE_CTER"/>
    <property type="match status" value="1"/>
</dbReference>
<protein>
    <submittedName>
        <fullName evidence="3">PLD-like domain-containing protein</fullName>
    </submittedName>
</protein>
<dbReference type="SMART" id="SM00490">
    <property type="entry name" value="HELICc"/>
    <property type="match status" value="1"/>
</dbReference>
<dbReference type="InterPro" id="IPR001650">
    <property type="entry name" value="Helicase_C-like"/>
</dbReference>
<dbReference type="STRING" id="89093.SAMN04488558_1223"/>
<dbReference type="GO" id="GO:0005524">
    <property type="term" value="F:ATP binding"/>
    <property type="evidence" value="ECO:0007669"/>
    <property type="project" value="InterPro"/>
</dbReference>
<dbReference type="PANTHER" id="PTHR47396:SF1">
    <property type="entry name" value="ATP-DEPENDENT HELICASE IRC3-RELATED"/>
    <property type="match status" value="1"/>
</dbReference>
<dbReference type="CDD" id="cd18032">
    <property type="entry name" value="DEXHc_RE_I_III_res"/>
    <property type="match status" value="1"/>
</dbReference>
<dbReference type="Gene3D" id="3.40.50.300">
    <property type="entry name" value="P-loop containing nucleotide triphosphate hydrolases"/>
    <property type="match status" value="2"/>
</dbReference>
<dbReference type="CDD" id="cd09204">
    <property type="entry name" value="PLDc_N_DEXD_b2"/>
    <property type="match status" value="1"/>
</dbReference>
<dbReference type="Pfam" id="PF13091">
    <property type="entry name" value="PLDc_2"/>
    <property type="match status" value="1"/>
</dbReference>
<evidence type="ECO:0000313" key="4">
    <source>
        <dbReference type="Proteomes" id="UP000198833"/>
    </source>
</evidence>
<dbReference type="InterPro" id="IPR058403">
    <property type="entry name" value="DUF8090"/>
</dbReference>
<dbReference type="InterPro" id="IPR006935">
    <property type="entry name" value="Helicase/UvrB_N"/>
</dbReference>
<dbReference type="InterPro" id="IPR025202">
    <property type="entry name" value="PLD-like_dom"/>
</dbReference>
<dbReference type="GO" id="GO:0016787">
    <property type="term" value="F:hydrolase activity"/>
    <property type="evidence" value="ECO:0007669"/>
    <property type="project" value="InterPro"/>
</dbReference>
<feature type="domain" description="Helicase ATP-binding" evidence="1">
    <location>
        <begin position="238"/>
        <end position="390"/>
    </location>
</feature>
<dbReference type="EMBL" id="FOEN01000022">
    <property type="protein sequence ID" value="SEQ56231.1"/>
    <property type="molecule type" value="Genomic_DNA"/>
</dbReference>
<dbReference type="CDD" id="cd18799">
    <property type="entry name" value="SF2_C_EcoAI-like"/>
    <property type="match status" value="1"/>
</dbReference>
<evidence type="ECO:0000259" key="1">
    <source>
        <dbReference type="PROSITE" id="PS51192"/>
    </source>
</evidence>
<dbReference type="SMART" id="SM00487">
    <property type="entry name" value="DEXDc"/>
    <property type="match status" value="1"/>
</dbReference>
<organism evidence="3 4">
    <name type="scientific">Ignavigranum ruoffiae</name>
    <dbReference type="NCBI Taxonomy" id="89093"/>
    <lineage>
        <taxon>Bacteria</taxon>
        <taxon>Bacillati</taxon>
        <taxon>Bacillota</taxon>
        <taxon>Bacilli</taxon>
        <taxon>Lactobacillales</taxon>
        <taxon>Aerococcaceae</taxon>
        <taxon>Ignavigranum</taxon>
    </lineage>
</organism>
<dbReference type="PANTHER" id="PTHR47396">
    <property type="entry name" value="TYPE I RESTRICTION ENZYME ECOKI R PROTEIN"/>
    <property type="match status" value="1"/>
</dbReference>
<feature type="domain" description="Helicase C-terminal" evidence="2">
    <location>
        <begin position="435"/>
        <end position="593"/>
    </location>
</feature>